<protein>
    <submittedName>
        <fullName evidence="1">Uncharacterized protein</fullName>
    </submittedName>
</protein>
<proteinExistence type="predicted"/>
<dbReference type="KEGG" id="amic:Ami3637_14585"/>
<dbReference type="Proteomes" id="UP000463883">
    <property type="component" value="Chromosome"/>
</dbReference>
<dbReference type="EMBL" id="CP047591">
    <property type="protein sequence ID" value="QHI73437.1"/>
    <property type="molecule type" value="Genomic_DNA"/>
</dbReference>
<evidence type="ECO:0000313" key="2">
    <source>
        <dbReference type="Proteomes" id="UP000463883"/>
    </source>
</evidence>
<dbReference type="RefSeq" id="WP_162363202.1">
    <property type="nucleotide sequence ID" value="NZ_CP047591.1"/>
</dbReference>
<keyword evidence="2" id="KW-1185">Reference proteome</keyword>
<gene>
    <name evidence="1" type="ORF">Ami3637_14585</name>
</gene>
<sequence length="103" mass="12374">MDARDSEKMVKLAKEGKEISKILQEDFPQYTYWDIYWEVYGSGEKTSMGVRRMITNRLNKIVNLQPMEQRGIIDEIDELVWHLYDRYKESQQKLDDIRSIIGR</sequence>
<accession>A0A6P1MHS0</accession>
<reference evidence="1 2" key="1">
    <citation type="submission" date="2020-01" db="EMBL/GenBank/DDBJ databases">
        <title>Genomic analysis of Aminipila sp. CBA3637.</title>
        <authorList>
            <person name="Kim Y.B."/>
            <person name="Roh S.W."/>
        </authorList>
    </citation>
    <scope>NUCLEOTIDE SEQUENCE [LARGE SCALE GENOMIC DNA]</scope>
    <source>
        <strain evidence="1 2">CBA3637</strain>
    </source>
</reference>
<dbReference type="AlphaFoldDB" id="A0A6P1MHS0"/>
<name>A0A6P1MHS0_9FIRM</name>
<organism evidence="1 2">
    <name type="scientific">Aminipila terrae</name>
    <dbReference type="NCBI Taxonomy" id="2697030"/>
    <lineage>
        <taxon>Bacteria</taxon>
        <taxon>Bacillati</taxon>
        <taxon>Bacillota</taxon>
        <taxon>Clostridia</taxon>
        <taxon>Peptostreptococcales</taxon>
        <taxon>Anaerovoracaceae</taxon>
        <taxon>Aminipila</taxon>
    </lineage>
</organism>
<evidence type="ECO:0000313" key="1">
    <source>
        <dbReference type="EMBL" id="QHI73437.1"/>
    </source>
</evidence>